<dbReference type="PANTHER" id="PTHR34980">
    <property type="entry name" value="INNER MEMBRANE PROTEIN-RELATED-RELATED"/>
    <property type="match status" value="1"/>
</dbReference>
<dbReference type="AlphaFoldDB" id="A0A7W6DP79"/>
<dbReference type="EMBL" id="JACIEB010000005">
    <property type="protein sequence ID" value="MBB3982574.1"/>
    <property type="molecule type" value="Genomic_DNA"/>
</dbReference>
<keyword evidence="1" id="KW-1133">Transmembrane helix</keyword>
<keyword evidence="1" id="KW-0812">Transmembrane</keyword>
<feature type="transmembrane region" description="Helical" evidence="1">
    <location>
        <begin position="70"/>
        <end position="95"/>
    </location>
</feature>
<feature type="transmembrane region" description="Helical" evidence="1">
    <location>
        <begin position="25"/>
        <end position="58"/>
    </location>
</feature>
<protein>
    <submittedName>
        <fullName evidence="2">Uncharacterized membrane protein YhaH (DUF805 family)</fullName>
    </submittedName>
</protein>
<comment type="caution">
    <text evidence="2">The sequence shown here is derived from an EMBL/GenBank/DDBJ whole genome shotgun (WGS) entry which is preliminary data.</text>
</comment>
<dbReference type="Proteomes" id="UP000552757">
    <property type="component" value="Unassembled WGS sequence"/>
</dbReference>
<name>A0A7W6DP79_9SPHN</name>
<sequence>MDWVRLFLKRWSDTSGRSERREYIAAVGSMIAAILVGMVPFIGVFAIVALIVFIIPLWTVTIRRWHDLNLPGFLVLVGVLIPGVNVIAAIFLCILPGTRGDNNYGAEPGLPSDYLGKI</sequence>
<proteinExistence type="predicted"/>
<accession>A0A7W6DP79</accession>
<gene>
    <name evidence="2" type="ORF">GGR44_002240</name>
</gene>
<reference evidence="2 3" key="1">
    <citation type="submission" date="2020-08" db="EMBL/GenBank/DDBJ databases">
        <title>Genomic Encyclopedia of Type Strains, Phase IV (KMG-IV): sequencing the most valuable type-strain genomes for metagenomic binning, comparative biology and taxonomic classification.</title>
        <authorList>
            <person name="Goeker M."/>
        </authorList>
    </citation>
    <scope>NUCLEOTIDE SEQUENCE [LARGE SCALE GENOMIC DNA]</scope>
    <source>
        <strain evidence="2 3">DSM 29348</strain>
    </source>
</reference>
<dbReference type="PANTHER" id="PTHR34980:SF2">
    <property type="entry name" value="INNER MEMBRANE PROTEIN YHAH-RELATED"/>
    <property type="match status" value="1"/>
</dbReference>
<keyword evidence="3" id="KW-1185">Reference proteome</keyword>
<evidence type="ECO:0000313" key="2">
    <source>
        <dbReference type="EMBL" id="MBB3982574.1"/>
    </source>
</evidence>
<organism evidence="2 3">
    <name type="scientific">Sphingobium fontiphilum</name>
    <dbReference type="NCBI Taxonomy" id="944425"/>
    <lineage>
        <taxon>Bacteria</taxon>
        <taxon>Pseudomonadati</taxon>
        <taxon>Pseudomonadota</taxon>
        <taxon>Alphaproteobacteria</taxon>
        <taxon>Sphingomonadales</taxon>
        <taxon>Sphingomonadaceae</taxon>
        <taxon>Sphingobium</taxon>
    </lineage>
</organism>
<keyword evidence="1" id="KW-0472">Membrane</keyword>
<evidence type="ECO:0000256" key="1">
    <source>
        <dbReference type="SAM" id="Phobius"/>
    </source>
</evidence>
<dbReference type="InterPro" id="IPR008523">
    <property type="entry name" value="DUF805"/>
</dbReference>
<dbReference type="Pfam" id="PF05656">
    <property type="entry name" value="DUF805"/>
    <property type="match status" value="1"/>
</dbReference>
<dbReference type="GO" id="GO:0005886">
    <property type="term" value="C:plasma membrane"/>
    <property type="evidence" value="ECO:0007669"/>
    <property type="project" value="TreeGrafter"/>
</dbReference>
<evidence type="ECO:0000313" key="3">
    <source>
        <dbReference type="Proteomes" id="UP000552757"/>
    </source>
</evidence>